<feature type="non-terminal residue" evidence="3">
    <location>
        <position position="1"/>
    </location>
</feature>
<dbReference type="InterPro" id="IPR001638">
    <property type="entry name" value="Solute-binding_3/MltF_N"/>
</dbReference>
<evidence type="ECO:0000256" key="1">
    <source>
        <dbReference type="ARBA" id="ARBA00022729"/>
    </source>
</evidence>
<evidence type="ECO:0000259" key="2">
    <source>
        <dbReference type="Pfam" id="PF00497"/>
    </source>
</evidence>
<gene>
    <name evidence="3" type="ORF">S01H1_43884</name>
</gene>
<sequence length="187" mass="21744">IKTKTQLFPWEVCIEHMEMKKVDGIFQITLTPEREKAFLFSKPLRTAKTVLFRKAKASVRFNKDDEILTQLKRYKLGVLTGYSYDPIIDGLREPAKTEVKSQEMLLEGLLRGKYDLAIMDLGIAAYLIEKMHMGGIERVEGYEITRKLHVAFQKHLYELVNLFNAGLDKVKEKGLYNKIFRNHGLDY</sequence>
<dbReference type="Pfam" id="PF00497">
    <property type="entry name" value="SBP_bac_3"/>
    <property type="match status" value="1"/>
</dbReference>
<dbReference type="AlphaFoldDB" id="X0URU7"/>
<dbReference type="PANTHER" id="PTHR35936">
    <property type="entry name" value="MEMBRANE-BOUND LYTIC MUREIN TRANSGLYCOSYLASE F"/>
    <property type="match status" value="1"/>
</dbReference>
<reference evidence="3" key="1">
    <citation type="journal article" date="2014" name="Front. Microbiol.">
        <title>High frequency of phylogenetically diverse reductive dehalogenase-homologous genes in deep subseafloor sedimentary metagenomes.</title>
        <authorList>
            <person name="Kawai M."/>
            <person name="Futagami T."/>
            <person name="Toyoda A."/>
            <person name="Takaki Y."/>
            <person name="Nishi S."/>
            <person name="Hori S."/>
            <person name="Arai W."/>
            <person name="Tsubouchi T."/>
            <person name="Morono Y."/>
            <person name="Uchiyama I."/>
            <person name="Ito T."/>
            <person name="Fujiyama A."/>
            <person name="Inagaki F."/>
            <person name="Takami H."/>
        </authorList>
    </citation>
    <scope>NUCLEOTIDE SEQUENCE</scope>
    <source>
        <strain evidence="3">Expedition CK06-06</strain>
    </source>
</reference>
<organism evidence="3">
    <name type="scientific">marine sediment metagenome</name>
    <dbReference type="NCBI Taxonomy" id="412755"/>
    <lineage>
        <taxon>unclassified sequences</taxon>
        <taxon>metagenomes</taxon>
        <taxon>ecological metagenomes</taxon>
    </lineage>
</organism>
<name>X0URU7_9ZZZZ</name>
<evidence type="ECO:0000313" key="3">
    <source>
        <dbReference type="EMBL" id="GAG02993.1"/>
    </source>
</evidence>
<feature type="domain" description="Solute-binding protein family 3/N-terminal" evidence="2">
    <location>
        <begin position="2"/>
        <end position="183"/>
    </location>
</feature>
<dbReference type="EMBL" id="BARS01027968">
    <property type="protein sequence ID" value="GAG02993.1"/>
    <property type="molecule type" value="Genomic_DNA"/>
</dbReference>
<comment type="caution">
    <text evidence="3">The sequence shown here is derived from an EMBL/GenBank/DDBJ whole genome shotgun (WGS) entry which is preliminary data.</text>
</comment>
<accession>X0URU7</accession>
<dbReference type="PANTHER" id="PTHR35936:SF25">
    <property type="entry name" value="ABC TRANSPORTER SUBSTRATE-BINDING PROTEIN"/>
    <property type="match status" value="1"/>
</dbReference>
<protein>
    <recommendedName>
        <fullName evidence="2">Solute-binding protein family 3/N-terminal domain-containing protein</fullName>
    </recommendedName>
</protein>
<dbReference type="SUPFAM" id="SSF53850">
    <property type="entry name" value="Periplasmic binding protein-like II"/>
    <property type="match status" value="1"/>
</dbReference>
<proteinExistence type="predicted"/>
<dbReference type="Gene3D" id="3.40.190.10">
    <property type="entry name" value="Periplasmic binding protein-like II"/>
    <property type="match status" value="2"/>
</dbReference>
<keyword evidence="1" id="KW-0732">Signal</keyword>